<dbReference type="Pfam" id="PF00082">
    <property type="entry name" value="Peptidase_S8"/>
    <property type="match status" value="1"/>
</dbReference>
<feature type="active site" description="Charge relay system" evidence="11 12">
    <location>
        <position position="548"/>
    </location>
</feature>
<dbReference type="PROSITE" id="PS00138">
    <property type="entry name" value="SUBTILASE_SER"/>
    <property type="match status" value="1"/>
</dbReference>
<dbReference type="CDD" id="cd04852">
    <property type="entry name" value="Peptidases_S8_3"/>
    <property type="match status" value="1"/>
</dbReference>
<name>A0A9D5A9B3_PEA</name>
<dbReference type="Gene3D" id="2.60.40.2310">
    <property type="match status" value="1"/>
</dbReference>
<feature type="domain" description="Peptidase S8/S53" evidence="14">
    <location>
        <begin position="137"/>
        <end position="588"/>
    </location>
</feature>
<evidence type="ECO:0000259" key="15">
    <source>
        <dbReference type="Pfam" id="PF05922"/>
    </source>
</evidence>
<feature type="domain" description="Subtilisin-like protease fibronectin type-III" evidence="16">
    <location>
        <begin position="666"/>
        <end position="764"/>
    </location>
</feature>
<sequence>MRGNPVLLIVIFYSVFVFLGDSRSSSSQSKNDDQVYIVYMGAASSTNGTLGKDHAHLLNTILKKNKKALIHNYKHGFSGFAARMSKNEANSIAQQPGVVSVFPDHIMKLHTTRSWDFLKSLPHIEVDNKLSNSSSSSDIVIGMLDTGIWPEAASFSDERIGPIPSRWKGICMTSTDFNSSNCNRKIIGARYYPNIDEDAGAANTVRDTRGHGTHTASTAAGRTVSGASYYGLAKGTAKGGSPESRLAIYKVCYNGCPDSAILAAFDDAIHDGVHVLSLSLGPGSASRPALTDDALAIGAFHAVERGIMVVCSGGNDGPGKTTVVNDMPWIFTVGATTIDRDFLSNVVLGNNKVIKGRAINVSPLSKSAKYPLITGEAAKTATADLAEARQCHFDSLDIDKAKGKIVLCDGTTDHLSTQDKIDAVKEVGGLGLVHITDSEGVVANDPYTDFPATTVVTPKNAAPILEYVNSTSNPVATILPTISVLDYKPAPIVAKFSSRGPSELSKNILKPDIAAPGANILAAWIGNDKTAAPKGKKPPLYNLASGTSMSCPHVSGLAASIKSSNPTWSASAIRSAIMTSATQINNMETPITADLGSVSTPYDYGAGEITINESFDPGLVYETSTMDYLNYLCYMGYDTATVKVIAKTIPDSFSCPKNSTPDHISNINYPSIAISNFIGKEMVNVSRTVTNVGEEYETVYYAIIDAPSGVKVQLIPEKLKFTKHSRKLSYQVIFSSTLTSLKHDLFGSITWENGKKHKVRSPFVLTV</sequence>
<reference evidence="17 18" key="1">
    <citation type="journal article" date="2022" name="Nat. Genet.">
        <title>Improved pea reference genome and pan-genome highlight genomic features and evolutionary characteristics.</title>
        <authorList>
            <person name="Yang T."/>
            <person name="Liu R."/>
            <person name="Luo Y."/>
            <person name="Hu S."/>
            <person name="Wang D."/>
            <person name="Wang C."/>
            <person name="Pandey M.K."/>
            <person name="Ge S."/>
            <person name="Xu Q."/>
            <person name="Li N."/>
            <person name="Li G."/>
            <person name="Huang Y."/>
            <person name="Saxena R.K."/>
            <person name="Ji Y."/>
            <person name="Li M."/>
            <person name="Yan X."/>
            <person name="He Y."/>
            <person name="Liu Y."/>
            <person name="Wang X."/>
            <person name="Xiang C."/>
            <person name="Varshney R.K."/>
            <person name="Ding H."/>
            <person name="Gao S."/>
            <person name="Zong X."/>
        </authorList>
    </citation>
    <scope>NUCLEOTIDE SEQUENCE [LARGE SCALE GENOMIC DNA]</scope>
    <source>
        <strain evidence="17 18">cv. Zhongwan 6</strain>
    </source>
</reference>
<keyword evidence="4" id="KW-0052">Apoplast</keyword>
<keyword evidence="7 13" id="KW-0732">Signal</keyword>
<keyword evidence="9 12" id="KW-0720">Serine protease</keyword>
<dbReference type="GO" id="GO:0009610">
    <property type="term" value="P:response to symbiotic fungus"/>
    <property type="evidence" value="ECO:0007669"/>
    <property type="project" value="UniProtKB-ARBA"/>
</dbReference>
<evidence type="ECO:0000256" key="6">
    <source>
        <dbReference type="ARBA" id="ARBA00022670"/>
    </source>
</evidence>
<dbReference type="InterPro" id="IPR010259">
    <property type="entry name" value="S8pro/Inhibitor_I9"/>
</dbReference>
<dbReference type="PRINTS" id="PR00723">
    <property type="entry name" value="SUBTILISIN"/>
</dbReference>
<comment type="similarity">
    <text evidence="3 12">Belongs to the peptidase S8 family.</text>
</comment>
<organism evidence="17 18">
    <name type="scientific">Pisum sativum</name>
    <name type="common">Garden pea</name>
    <name type="synonym">Lathyrus oleraceus</name>
    <dbReference type="NCBI Taxonomy" id="3888"/>
    <lineage>
        <taxon>Eukaryota</taxon>
        <taxon>Viridiplantae</taxon>
        <taxon>Streptophyta</taxon>
        <taxon>Embryophyta</taxon>
        <taxon>Tracheophyta</taxon>
        <taxon>Spermatophyta</taxon>
        <taxon>Magnoliopsida</taxon>
        <taxon>eudicotyledons</taxon>
        <taxon>Gunneridae</taxon>
        <taxon>Pentapetalae</taxon>
        <taxon>rosids</taxon>
        <taxon>fabids</taxon>
        <taxon>Fabales</taxon>
        <taxon>Fabaceae</taxon>
        <taxon>Papilionoideae</taxon>
        <taxon>50 kb inversion clade</taxon>
        <taxon>NPAAA clade</taxon>
        <taxon>Hologalegina</taxon>
        <taxon>IRL clade</taxon>
        <taxon>Fabeae</taxon>
        <taxon>Lathyrus</taxon>
    </lineage>
</organism>
<dbReference type="Proteomes" id="UP001058974">
    <property type="component" value="Chromosome 5"/>
</dbReference>
<gene>
    <name evidence="17" type="ORF">KIW84_050404</name>
</gene>
<keyword evidence="5" id="KW-0964">Secreted</keyword>
<evidence type="ECO:0000259" key="14">
    <source>
        <dbReference type="Pfam" id="PF00082"/>
    </source>
</evidence>
<dbReference type="FunFam" id="3.40.50.200:FF:000006">
    <property type="entry name" value="Subtilisin-like protease SBT1.5"/>
    <property type="match status" value="1"/>
</dbReference>
<dbReference type="InterPro" id="IPR036852">
    <property type="entry name" value="Peptidase_S8/S53_dom_sf"/>
</dbReference>
<accession>A0A9D5A9B3</accession>
<evidence type="ECO:0000256" key="13">
    <source>
        <dbReference type="SAM" id="SignalP"/>
    </source>
</evidence>
<dbReference type="InterPro" id="IPR045051">
    <property type="entry name" value="SBT"/>
</dbReference>
<evidence type="ECO:0000256" key="10">
    <source>
        <dbReference type="ARBA" id="ARBA00023180"/>
    </source>
</evidence>
<keyword evidence="6 12" id="KW-0645">Protease</keyword>
<evidence type="ECO:0000313" key="17">
    <source>
        <dbReference type="EMBL" id="KAI5402787.1"/>
    </source>
</evidence>
<dbReference type="Pfam" id="PF05922">
    <property type="entry name" value="Inhibitor_I9"/>
    <property type="match status" value="1"/>
</dbReference>
<evidence type="ECO:0000256" key="8">
    <source>
        <dbReference type="ARBA" id="ARBA00022801"/>
    </source>
</evidence>
<evidence type="ECO:0000256" key="4">
    <source>
        <dbReference type="ARBA" id="ARBA00022523"/>
    </source>
</evidence>
<feature type="signal peptide" evidence="13">
    <location>
        <begin position="1"/>
        <end position="22"/>
    </location>
</feature>
<evidence type="ECO:0000256" key="1">
    <source>
        <dbReference type="ARBA" id="ARBA00002076"/>
    </source>
</evidence>
<feature type="active site" description="Charge relay system" evidence="11 12">
    <location>
        <position position="145"/>
    </location>
</feature>
<dbReference type="InterPro" id="IPR034197">
    <property type="entry name" value="Peptidases_S8_3"/>
</dbReference>
<comment type="function">
    <text evidence="1">Required for arbuscular mycorrhiza (AM) development during AM symbiosis with AM fungi (e.g. Glomeromycota intraradices).</text>
</comment>
<evidence type="ECO:0000256" key="12">
    <source>
        <dbReference type="PROSITE-ProRule" id="PRU01240"/>
    </source>
</evidence>
<dbReference type="OrthoDB" id="10256524at2759"/>
<evidence type="ECO:0000256" key="2">
    <source>
        <dbReference type="ARBA" id="ARBA00004271"/>
    </source>
</evidence>
<dbReference type="AlphaFoldDB" id="A0A9D5A9B3"/>
<comment type="subcellular location">
    <subcellularLocation>
        <location evidence="2">Secreted</location>
        <location evidence="2">Extracellular space</location>
        <location evidence="2">Apoplast</location>
    </subcellularLocation>
</comment>
<evidence type="ECO:0000313" key="18">
    <source>
        <dbReference type="Proteomes" id="UP001058974"/>
    </source>
</evidence>
<dbReference type="InterPro" id="IPR041469">
    <property type="entry name" value="Subtilisin-like_FN3"/>
</dbReference>
<protein>
    <submittedName>
        <fullName evidence="17">Uncharacterized protein</fullName>
    </submittedName>
</protein>
<keyword evidence="8 12" id="KW-0378">Hydrolase</keyword>
<dbReference type="CDD" id="cd02120">
    <property type="entry name" value="PA_subtilisin_like"/>
    <property type="match status" value="1"/>
</dbReference>
<dbReference type="PROSITE" id="PS51892">
    <property type="entry name" value="SUBTILASE"/>
    <property type="match status" value="1"/>
</dbReference>
<keyword evidence="10" id="KW-0325">Glycoprotein</keyword>
<evidence type="ECO:0000256" key="9">
    <source>
        <dbReference type="ARBA" id="ARBA00022825"/>
    </source>
</evidence>
<dbReference type="GO" id="GO:0006508">
    <property type="term" value="P:proteolysis"/>
    <property type="evidence" value="ECO:0007669"/>
    <property type="project" value="UniProtKB-KW"/>
</dbReference>
<evidence type="ECO:0000256" key="7">
    <source>
        <dbReference type="ARBA" id="ARBA00022729"/>
    </source>
</evidence>
<evidence type="ECO:0000256" key="5">
    <source>
        <dbReference type="ARBA" id="ARBA00022525"/>
    </source>
</evidence>
<feature type="chain" id="PRO_5039000395" evidence="13">
    <location>
        <begin position="23"/>
        <end position="767"/>
    </location>
</feature>
<dbReference type="GO" id="GO:0048046">
    <property type="term" value="C:apoplast"/>
    <property type="evidence" value="ECO:0007669"/>
    <property type="project" value="UniProtKB-SubCell"/>
</dbReference>
<comment type="caution">
    <text evidence="17">The sequence shown here is derived from an EMBL/GenBank/DDBJ whole genome shotgun (WGS) entry which is preliminary data.</text>
</comment>
<dbReference type="InterPro" id="IPR000209">
    <property type="entry name" value="Peptidase_S8/S53_dom"/>
</dbReference>
<dbReference type="PANTHER" id="PTHR10795">
    <property type="entry name" value="PROPROTEIN CONVERTASE SUBTILISIN/KEXIN"/>
    <property type="match status" value="1"/>
</dbReference>
<feature type="active site" description="Charge relay system" evidence="11 12">
    <location>
        <position position="211"/>
    </location>
</feature>
<dbReference type="InterPro" id="IPR023828">
    <property type="entry name" value="Peptidase_S8_Ser-AS"/>
</dbReference>
<dbReference type="GO" id="GO:0009609">
    <property type="term" value="P:response to symbiotic bacterium"/>
    <property type="evidence" value="ECO:0007669"/>
    <property type="project" value="UniProtKB-ARBA"/>
</dbReference>
<keyword evidence="18" id="KW-1185">Reference proteome</keyword>
<feature type="domain" description="Inhibitor I9" evidence="15">
    <location>
        <begin position="35"/>
        <end position="110"/>
    </location>
</feature>
<proteinExistence type="inferred from homology"/>
<dbReference type="Gramene" id="Psat05G0040400-T1">
    <property type="protein sequence ID" value="KAI5402787.1"/>
    <property type="gene ID" value="KIW84_050404"/>
</dbReference>
<dbReference type="SUPFAM" id="SSF52743">
    <property type="entry name" value="Subtilisin-like"/>
    <property type="match status" value="1"/>
</dbReference>
<dbReference type="InterPro" id="IPR037045">
    <property type="entry name" value="S8pro/Inhibitor_I9_sf"/>
</dbReference>
<dbReference type="Gene3D" id="3.50.30.30">
    <property type="match status" value="1"/>
</dbReference>
<dbReference type="EMBL" id="JAMSHJ010000005">
    <property type="protein sequence ID" value="KAI5402787.1"/>
    <property type="molecule type" value="Genomic_DNA"/>
</dbReference>
<evidence type="ECO:0000259" key="16">
    <source>
        <dbReference type="Pfam" id="PF17766"/>
    </source>
</evidence>
<dbReference type="GO" id="GO:0004252">
    <property type="term" value="F:serine-type endopeptidase activity"/>
    <property type="evidence" value="ECO:0007669"/>
    <property type="project" value="UniProtKB-UniRule"/>
</dbReference>
<dbReference type="Gene3D" id="3.40.50.200">
    <property type="entry name" value="Peptidase S8/S53 domain"/>
    <property type="match status" value="1"/>
</dbReference>
<evidence type="ECO:0000256" key="3">
    <source>
        <dbReference type="ARBA" id="ARBA00011073"/>
    </source>
</evidence>
<dbReference type="FunFam" id="3.30.70.80:FF:000002">
    <property type="entry name" value="Subtilisin-like protease SBT5.3"/>
    <property type="match status" value="1"/>
</dbReference>
<evidence type="ECO:0000256" key="11">
    <source>
        <dbReference type="PIRSR" id="PIRSR615500-1"/>
    </source>
</evidence>
<dbReference type="Pfam" id="PF17766">
    <property type="entry name" value="fn3_6"/>
    <property type="match status" value="1"/>
</dbReference>
<dbReference type="Gene3D" id="3.30.70.80">
    <property type="entry name" value="Peptidase S8 propeptide/proteinase inhibitor I9"/>
    <property type="match status" value="1"/>
</dbReference>
<dbReference type="InterPro" id="IPR015500">
    <property type="entry name" value="Peptidase_S8_subtilisin-rel"/>
</dbReference>